<evidence type="ECO:0000313" key="5">
    <source>
        <dbReference type="Proteomes" id="UP000777265"/>
    </source>
</evidence>
<dbReference type="Pfam" id="PF02754">
    <property type="entry name" value="CCG"/>
    <property type="match status" value="2"/>
</dbReference>
<organism evidence="4 5">
    <name type="scientific">Syntrophorhabdus aromaticivorans</name>
    <dbReference type="NCBI Taxonomy" id="328301"/>
    <lineage>
        <taxon>Bacteria</taxon>
        <taxon>Pseudomonadati</taxon>
        <taxon>Thermodesulfobacteriota</taxon>
        <taxon>Syntrophorhabdia</taxon>
        <taxon>Syntrophorhabdales</taxon>
        <taxon>Syntrophorhabdaceae</taxon>
        <taxon>Syntrophorhabdus</taxon>
    </lineage>
</organism>
<protein>
    <submittedName>
        <fullName evidence="4">Heterodisulfide reductase subunit B</fullName>
    </submittedName>
</protein>
<comment type="caution">
    <text evidence="4">The sequence shown here is derived from an EMBL/GenBank/DDBJ whole genome shotgun (WGS) entry which is preliminary data.</text>
</comment>
<dbReference type="PANTHER" id="PTHR42947:SF1">
    <property type="entry name" value="COB--COM HETERODISULFIDE REDUCTASE SUBUNIT B 1"/>
    <property type="match status" value="1"/>
</dbReference>
<gene>
    <name evidence="4" type="ORF">GXY80_14560</name>
</gene>
<dbReference type="InterPro" id="IPR004017">
    <property type="entry name" value="Cys_rich_dom"/>
</dbReference>
<feature type="domain" description="Cysteine-rich" evidence="3">
    <location>
        <begin position="149"/>
        <end position="237"/>
    </location>
</feature>
<proteinExistence type="predicted"/>
<dbReference type="Gene3D" id="3.40.50.11810">
    <property type="match status" value="1"/>
</dbReference>
<dbReference type="AlphaFoldDB" id="A0A971S2I6"/>
<feature type="domain" description="Cysteine-rich" evidence="3">
    <location>
        <begin position="6"/>
        <end position="88"/>
    </location>
</feature>
<keyword evidence="1" id="KW-0560">Oxidoreductase</keyword>
<reference evidence="4" key="1">
    <citation type="journal article" date="2020" name="Biotechnol. Biofuels">
        <title>New insights from the biogas microbiome by comprehensive genome-resolved metagenomics of nearly 1600 species originating from multiple anaerobic digesters.</title>
        <authorList>
            <person name="Campanaro S."/>
            <person name="Treu L."/>
            <person name="Rodriguez-R L.M."/>
            <person name="Kovalovszki A."/>
            <person name="Ziels R.M."/>
            <person name="Maus I."/>
            <person name="Zhu X."/>
            <person name="Kougias P.G."/>
            <person name="Basile A."/>
            <person name="Luo G."/>
            <person name="Schluter A."/>
            <person name="Konstantinidis K.T."/>
            <person name="Angelidaki I."/>
        </authorList>
    </citation>
    <scope>NUCLEOTIDE SEQUENCE</scope>
    <source>
        <strain evidence="4">AS06rmzACSIP_7</strain>
    </source>
</reference>
<dbReference type="PANTHER" id="PTHR42947">
    <property type="entry name" value="COB--COM HETERODISULFIDE REDUCTASE SUBUNIT B 1"/>
    <property type="match status" value="1"/>
</dbReference>
<evidence type="ECO:0000256" key="1">
    <source>
        <dbReference type="ARBA" id="ARBA00023002"/>
    </source>
</evidence>
<evidence type="ECO:0000256" key="2">
    <source>
        <dbReference type="SAM" id="MobiDB-lite"/>
    </source>
</evidence>
<accession>A0A971S2I6</accession>
<sequence length="325" mass="35614">MAEREYAYYSGCSLEGTAVEYDMSMRQVFKALGVTLREPEDWSCCGSTPAHTVDHVLAAALAARNLSIIEKMGTDTVTVPCPSCLSAFKRAHLGMTGDESFRDRVNELLDEPYNGGVSPKSTLQVMYEDIGLEAIAKKVTHVLPDLIVAPYYGCILNRPPAIAQFDDPENPVSMDKILEAVGVKVSNFVFKLECCGAAFGVPKREMVNRLTSRVLNMALDSGANCIAVACPLCQQNLDLRQGQVNSTMGANFNIPILYFSQIVGLTYGLSPRELGLDKLIVSADELVQSRITVEESARRKAALEEEEKARKAKKKEDKTTTTEET</sequence>
<dbReference type="EMBL" id="JAAYEE010000282">
    <property type="protein sequence ID" value="NLW36679.1"/>
    <property type="molecule type" value="Genomic_DNA"/>
</dbReference>
<dbReference type="InterPro" id="IPR051278">
    <property type="entry name" value="HdrB/HdrD_reductase"/>
</dbReference>
<name>A0A971S2I6_9BACT</name>
<feature type="region of interest" description="Disordered" evidence="2">
    <location>
        <begin position="296"/>
        <end position="325"/>
    </location>
</feature>
<dbReference type="Gene3D" id="1.20.1050.140">
    <property type="match status" value="1"/>
</dbReference>
<dbReference type="GO" id="GO:0016491">
    <property type="term" value="F:oxidoreductase activity"/>
    <property type="evidence" value="ECO:0007669"/>
    <property type="project" value="UniProtKB-KW"/>
</dbReference>
<reference evidence="4" key="2">
    <citation type="submission" date="2020-01" db="EMBL/GenBank/DDBJ databases">
        <authorList>
            <person name="Campanaro S."/>
        </authorList>
    </citation>
    <scope>NUCLEOTIDE SEQUENCE</scope>
    <source>
        <strain evidence="4">AS06rmzACSIP_7</strain>
    </source>
</reference>
<dbReference type="Proteomes" id="UP000777265">
    <property type="component" value="Unassembled WGS sequence"/>
</dbReference>
<evidence type="ECO:0000259" key="3">
    <source>
        <dbReference type="Pfam" id="PF02754"/>
    </source>
</evidence>
<evidence type="ECO:0000313" key="4">
    <source>
        <dbReference type="EMBL" id="NLW36679.1"/>
    </source>
</evidence>